<name>A0A5N7AM64_9EURO</name>
<dbReference type="EMBL" id="ML736579">
    <property type="protein sequence ID" value="KAE8370982.1"/>
    <property type="molecule type" value="Genomic_DNA"/>
</dbReference>
<proteinExistence type="predicted"/>
<dbReference type="Proteomes" id="UP000326198">
    <property type="component" value="Unassembled WGS sequence"/>
</dbReference>
<organism evidence="1 2">
    <name type="scientific">Aspergillus bertholletiae</name>
    <dbReference type="NCBI Taxonomy" id="1226010"/>
    <lineage>
        <taxon>Eukaryota</taxon>
        <taxon>Fungi</taxon>
        <taxon>Dikarya</taxon>
        <taxon>Ascomycota</taxon>
        <taxon>Pezizomycotina</taxon>
        <taxon>Eurotiomycetes</taxon>
        <taxon>Eurotiomycetidae</taxon>
        <taxon>Eurotiales</taxon>
        <taxon>Aspergillaceae</taxon>
        <taxon>Aspergillus</taxon>
        <taxon>Aspergillus subgen. Circumdati</taxon>
    </lineage>
</organism>
<reference evidence="1 2" key="1">
    <citation type="submission" date="2019-04" db="EMBL/GenBank/DDBJ databases">
        <title>Friends and foes A comparative genomics studyof 23 Aspergillus species from section Flavi.</title>
        <authorList>
            <consortium name="DOE Joint Genome Institute"/>
            <person name="Kjaerbolling I."/>
            <person name="Vesth T."/>
            <person name="Frisvad J.C."/>
            <person name="Nybo J.L."/>
            <person name="Theobald S."/>
            <person name="Kildgaard S."/>
            <person name="Isbrandt T."/>
            <person name="Kuo A."/>
            <person name="Sato A."/>
            <person name="Lyhne E.K."/>
            <person name="Kogle M.E."/>
            <person name="Wiebenga A."/>
            <person name="Kun R.S."/>
            <person name="Lubbers R.J."/>
            <person name="Makela M.R."/>
            <person name="Barry K."/>
            <person name="Chovatia M."/>
            <person name="Clum A."/>
            <person name="Daum C."/>
            <person name="Haridas S."/>
            <person name="He G."/>
            <person name="LaButti K."/>
            <person name="Lipzen A."/>
            <person name="Mondo S."/>
            <person name="Riley R."/>
            <person name="Salamov A."/>
            <person name="Simmons B.A."/>
            <person name="Magnuson J.K."/>
            <person name="Henrissat B."/>
            <person name="Mortensen U.H."/>
            <person name="Larsen T.O."/>
            <person name="Devries R.P."/>
            <person name="Grigoriev I.V."/>
            <person name="Machida M."/>
            <person name="Baker S.E."/>
            <person name="Andersen M.R."/>
        </authorList>
    </citation>
    <scope>NUCLEOTIDE SEQUENCE [LARGE SCALE GENOMIC DNA]</scope>
    <source>
        <strain evidence="1 2">IBT 29228</strain>
    </source>
</reference>
<sequence>MPNIWHRRIISPRNDKSRTTTIVVPPGSANAGSINSILFPPPVRITATTGLSPSWIACNAAAYTPRNCMVAWPVIYRNTCVISMVFNRCRRIIWLLSASSSHKARLRLYRLVLVSSGPPLSADIKPKNRCQSALDNRNMC</sequence>
<gene>
    <name evidence="1" type="ORF">BDV26DRAFT_276969</name>
</gene>
<dbReference type="OrthoDB" id="4508185at2759"/>
<accession>A0A5N7AM64</accession>
<evidence type="ECO:0000313" key="2">
    <source>
        <dbReference type="Proteomes" id="UP000326198"/>
    </source>
</evidence>
<keyword evidence="2" id="KW-1185">Reference proteome</keyword>
<protein>
    <submittedName>
        <fullName evidence="1">Uncharacterized protein</fullName>
    </submittedName>
</protein>
<dbReference type="AlphaFoldDB" id="A0A5N7AM64"/>
<evidence type="ECO:0000313" key="1">
    <source>
        <dbReference type="EMBL" id="KAE8370982.1"/>
    </source>
</evidence>